<dbReference type="PANTHER" id="PTHR22950">
    <property type="entry name" value="AMINO ACID TRANSPORTER"/>
    <property type="match status" value="1"/>
</dbReference>
<keyword evidence="5 6" id="KW-0472">Membrane</keyword>
<reference evidence="8" key="1">
    <citation type="submission" date="2021-07" db="EMBL/GenBank/DDBJ databases">
        <authorList>
            <person name="Branca A.L. A."/>
        </authorList>
    </citation>
    <scope>NUCLEOTIDE SEQUENCE</scope>
</reference>
<feature type="transmembrane region" description="Helical" evidence="6">
    <location>
        <begin position="362"/>
        <end position="384"/>
    </location>
</feature>
<evidence type="ECO:0000313" key="9">
    <source>
        <dbReference type="Proteomes" id="UP001152592"/>
    </source>
</evidence>
<evidence type="ECO:0000259" key="7">
    <source>
        <dbReference type="Pfam" id="PF01490"/>
    </source>
</evidence>
<name>A0A9W4NI10_9EURO</name>
<feature type="transmembrane region" description="Helical" evidence="6">
    <location>
        <begin position="276"/>
        <end position="297"/>
    </location>
</feature>
<feature type="transmembrane region" description="Helical" evidence="6">
    <location>
        <begin position="317"/>
        <end position="342"/>
    </location>
</feature>
<keyword evidence="4 6" id="KW-1133">Transmembrane helix</keyword>
<dbReference type="AlphaFoldDB" id="A0A9W4NI10"/>
<feature type="transmembrane region" description="Helical" evidence="6">
    <location>
        <begin position="390"/>
        <end position="412"/>
    </location>
</feature>
<comment type="caution">
    <text evidence="8">The sequence shown here is derived from an EMBL/GenBank/DDBJ whole genome shotgun (WGS) entry which is preliminary data.</text>
</comment>
<evidence type="ECO:0000256" key="2">
    <source>
        <dbReference type="ARBA" id="ARBA00008066"/>
    </source>
</evidence>
<feature type="transmembrane region" description="Helical" evidence="6">
    <location>
        <begin position="53"/>
        <end position="74"/>
    </location>
</feature>
<dbReference type="GO" id="GO:0016020">
    <property type="term" value="C:membrane"/>
    <property type="evidence" value="ECO:0007669"/>
    <property type="project" value="UniProtKB-SubCell"/>
</dbReference>
<feature type="transmembrane region" description="Helical" evidence="6">
    <location>
        <begin position="81"/>
        <end position="103"/>
    </location>
</feature>
<protein>
    <recommendedName>
        <fullName evidence="7">Amino acid transporter transmembrane domain-containing protein</fullName>
    </recommendedName>
</protein>
<dbReference type="InterPro" id="IPR013057">
    <property type="entry name" value="AA_transpt_TM"/>
</dbReference>
<dbReference type="Pfam" id="PF01490">
    <property type="entry name" value="Aa_trans"/>
    <property type="match status" value="1"/>
</dbReference>
<comment type="subcellular location">
    <subcellularLocation>
        <location evidence="1">Membrane</location>
        <topology evidence="1">Multi-pass membrane protein</topology>
    </subcellularLocation>
</comment>
<feature type="transmembrane region" description="Helical" evidence="6">
    <location>
        <begin position="135"/>
        <end position="156"/>
    </location>
</feature>
<gene>
    <name evidence="8" type="ORF">PSALAMII_LOCUS5720</name>
</gene>
<dbReference type="EMBL" id="CAJVPD010000236">
    <property type="protein sequence ID" value="CAG8381167.1"/>
    <property type="molecule type" value="Genomic_DNA"/>
</dbReference>
<evidence type="ECO:0000256" key="1">
    <source>
        <dbReference type="ARBA" id="ARBA00004141"/>
    </source>
</evidence>
<evidence type="ECO:0000313" key="8">
    <source>
        <dbReference type="EMBL" id="CAG8381167.1"/>
    </source>
</evidence>
<proteinExistence type="inferred from homology"/>
<comment type="similarity">
    <text evidence="2">Belongs to the amino acid/polyamine transporter 2 family.</text>
</comment>
<dbReference type="PANTHER" id="PTHR22950:SF683">
    <property type="entry name" value="AMINO ACID TRANSPORTER (EUROFUNG)"/>
    <property type="match status" value="1"/>
</dbReference>
<evidence type="ECO:0000256" key="4">
    <source>
        <dbReference type="ARBA" id="ARBA00022989"/>
    </source>
</evidence>
<keyword evidence="3 6" id="KW-0812">Transmembrane</keyword>
<evidence type="ECO:0000256" key="6">
    <source>
        <dbReference type="SAM" id="Phobius"/>
    </source>
</evidence>
<feature type="domain" description="Amino acid transporter transmembrane" evidence="7">
    <location>
        <begin position="52"/>
        <end position="414"/>
    </location>
</feature>
<dbReference type="GO" id="GO:0015179">
    <property type="term" value="F:L-amino acid transmembrane transporter activity"/>
    <property type="evidence" value="ECO:0007669"/>
    <property type="project" value="TreeGrafter"/>
</dbReference>
<dbReference type="OrthoDB" id="5357315at2759"/>
<organism evidence="8 9">
    <name type="scientific">Penicillium salamii</name>
    <dbReference type="NCBI Taxonomy" id="1612424"/>
    <lineage>
        <taxon>Eukaryota</taxon>
        <taxon>Fungi</taxon>
        <taxon>Dikarya</taxon>
        <taxon>Ascomycota</taxon>
        <taxon>Pezizomycotina</taxon>
        <taxon>Eurotiomycetes</taxon>
        <taxon>Eurotiomycetidae</taxon>
        <taxon>Eurotiales</taxon>
        <taxon>Aspergillaceae</taxon>
        <taxon>Penicillium</taxon>
    </lineage>
</organism>
<feature type="transmembrane region" description="Helical" evidence="6">
    <location>
        <begin position="163"/>
        <end position="184"/>
    </location>
</feature>
<dbReference type="Proteomes" id="UP001152592">
    <property type="component" value="Unassembled WGS sequence"/>
</dbReference>
<accession>A0A9W4NI10</accession>
<sequence>MTQLKKSQSLETAPDIAHGGLQHLVPNEDLKATIHPPQDLFNSEESEVNFRTVSWQGAAILIAKFQIGLGALSLPSTLHVLGFFPGILCFVILAMITTVAGYVSGNARQYFPQMHSVGDAAQILFGKGAREFVGLIYYIYLTLVAGAGMLTTSVALNALSDHGACTMGFLAVACGLALLFGTGFRSLQKVAWLSWVGVAGIFFAIWITAIACLAKTRPAAAPSGPTSLDIRVVNPEATFTGVMSAISTQLFALGASGTFFSVAAEMKEPEKFTRSLIWGQSFIVITNIAISSIMYAKVGQYLASPALGSAGLLIKKISFGIAFPGLLVTAVIWSHIAAKYWFVRILRGTPDLQSNTIRHWTVWVGSMAVTVAIGFIIVGVVPFFEDFLSLIGALINPVFTNVLPGFMILYFLGVNPASVSDGYSHDTTEESASPMVWLPAAFKAYRSGWKQALALVGAFLMILLGAFIIVGGTYSTVLNIQASYRHGSVSGVFSCGDNS</sequence>
<evidence type="ECO:0000256" key="5">
    <source>
        <dbReference type="ARBA" id="ARBA00023136"/>
    </source>
</evidence>
<feature type="transmembrane region" description="Helical" evidence="6">
    <location>
        <begin position="452"/>
        <end position="474"/>
    </location>
</feature>
<feature type="transmembrane region" description="Helical" evidence="6">
    <location>
        <begin position="190"/>
        <end position="214"/>
    </location>
</feature>
<evidence type="ECO:0000256" key="3">
    <source>
        <dbReference type="ARBA" id="ARBA00022692"/>
    </source>
</evidence>